<dbReference type="PROSITE" id="PS51282">
    <property type="entry name" value="DWNN"/>
    <property type="match status" value="1"/>
</dbReference>
<keyword evidence="2" id="KW-0479">Metal-binding</keyword>
<evidence type="ECO:0000256" key="1">
    <source>
        <dbReference type="ARBA" id="ARBA00004123"/>
    </source>
</evidence>
<feature type="compositionally biased region" description="Basic residues" evidence="7">
    <location>
        <begin position="725"/>
        <end position="736"/>
    </location>
</feature>
<dbReference type="Gene3D" id="3.30.40.10">
    <property type="entry name" value="Zinc/RING finger domain, C3HC4 (zinc finger)"/>
    <property type="match status" value="1"/>
</dbReference>
<evidence type="ECO:0000256" key="2">
    <source>
        <dbReference type="ARBA" id="ARBA00022723"/>
    </source>
</evidence>
<dbReference type="InterPro" id="IPR036875">
    <property type="entry name" value="Znf_CCHC_sf"/>
</dbReference>
<feature type="domain" description="DWNN" evidence="9">
    <location>
        <begin position="5"/>
        <end position="78"/>
    </location>
</feature>
<dbReference type="OrthoDB" id="106784at2759"/>
<dbReference type="InParanoid" id="A0A3N4MBX7"/>
<feature type="region of interest" description="Disordered" evidence="7">
    <location>
        <begin position="720"/>
        <end position="751"/>
    </location>
</feature>
<keyword evidence="5" id="KW-0539">Nucleus</keyword>
<dbReference type="InterPro" id="IPR033489">
    <property type="entry name" value="RBBP6"/>
</dbReference>
<keyword evidence="4" id="KW-0862">Zinc</keyword>
<dbReference type="FunCoup" id="A0A3N4MBX7">
    <property type="interactions" value="121"/>
</dbReference>
<dbReference type="PANTHER" id="PTHR15439">
    <property type="entry name" value="RETINOBLASTOMA-BINDING PROTEIN 6"/>
    <property type="match status" value="1"/>
</dbReference>
<evidence type="ECO:0000256" key="4">
    <source>
        <dbReference type="ARBA" id="ARBA00022833"/>
    </source>
</evidence>
<dbReference type="GO" id="GO:0005634">
    <property type="term" value="C:nucleus"/>
    <property type="evidence" value="ECO:0007669"/>
    <property type="project" value="UniProtKB-SubCell"/>
</dbReference>
<gene>
    <name evidence="10" type="ORF">L211DRAFT_25425</name>
</gene>
<protein>
    <submittedName>
        <fullName evidence="10">DWNN-domain-containing protein</fullName>
    </submittedName>
</protein>
<dbReference type="GO" id="GO:0006397">
    <property type="term" value="P:mRNA processing"/>
    <property type="evidence" value="ECO:0007669"/>
    <property type="project" value="InterPro"/>
</dbReference>
<dbReference type="GO" id="GO:0016567">
    <property type="term" value="P:protein ubiquitination"/>
    <property type="evidence" value="ECO:0007669"/>
    <property type="project" value="InterPro"/>
</dbReference>
<dbReference type="SUPFAM" id="SSF57756">
    <property type="entry name" value="Retrovirus zinc finger-like domains"/>
    <property type="match status" value="1"/>
</dbReference>
<dbReference type="InterPro" id="IPR025829">
    <property type="entry name" value="Zn_knuckle_CX2CX3GHX4C"/>
</dbReference>
<dbReference type="Proteomes" id="UP000267821">
    <property type="component" value="Unassembled WGS sequence"/>
</dbReference>
<accession>A0A3N4MBX7</accession>
<dbReference type="FunFam" id="4.10.60.10:FF:000005">
    <property type="entry name" value="E3 ubiquitin-protein ligase RBBP6"/>
    <property type="match status" value="1"/>
</dbReference>
<organism evidence="10 11">
    <name type="scientific">Terfezia boudieri ATCC MYA-4762</name>
    <dbReference type="NCBI Taxonomy" id="1051890"/>
    <lineage>
        <taxon>Eukaryota</taxon>
        <taxon>Fungi</taxon>
        <taxon>Dikarya</taxon>
        <taxon>Ascomycota</taxon>
        <taxon>Pezizomycotina</taxon>
        <taxon>Pezizomycetes</taxon>
        <taxon>Pezizales</taxon>
        <taxon>Pezizaceae</taxon>
        <taxon>Terfezia</taxon>
    </lineage>
</organism>
<dbReference type="GO" id="GO:0008270">
    <property type="term" value="F:zinc ion binding"/>
    <property type="evidence" value="ECO:0007669"/>
    <property type="project" value="UniProtKB-KW"/>
</dbReference>
<reference evidence="10 11" key="1">
    <citation type="journal article" date="2018" name="Nat. Ecol. Evol.">
        <title>Pezizomycetes genomes reveal the molecular basis of ectomycorrhizal truffle lifestyle.</title>
        <authorList>
            <person name="Murat C."/>
            <person name="Payen T."/>
            <person name="Noel B."/>
            <person name="Kuo A."/>
            <person name="Morin E."/>
            <person name="Chen J."/>
            <person name="Kohler A."/>
            <person name="Krizsan K."/>
            <person name="Balestrini R."/>
            <person name="Da Silva C."/>
            <person name="Montanini B."/>
            <person name="Hainaut M."/>
            <person name="Levati E."/>
            <person name="Barry K.W."/>
            <person name="Belfiori B."/>
            <person name="Cichocki N."/>
            <person name="Clum A."/>
            <person name="Dockter R.B."/>
            <person name="Fauchery L."/>
            <person name="Guy J."/>
            <person name="Iotti M."/>
            <person name="Le Tacon F."/>
            <person name="Lindquist E.A."/>
            <person name="Lipzen A."/>
            <person name="Malagnac F."/>
            <person name="Mello A."/>
            <person name="Molinier V."/>
            <person name="Miyauchi S."/>
            <person name="Poulain J."/>
            <person name="Riccioni C."/>
            <person name="Rubini A."/>
            <person name="Sitrit Y."/>
            <person name="Splivallo R."/>
            <person name="Traeger S."/>
            <person name="Wang M."/>
            <person name="Zifcakova L."/>
            <person name="Wipf D."/>
            <person name="Zambonelli A."/>
            <person name="Paolocci F."/>
            <person name="Nowrousian M."/>
            <person name="Ottonello S."/>
            <person name="Baldrian P."/>
            <person name="Spatafora J.W."/>
            <person name="Henrissat B."/>
            <person name="Nagy L.G."/>
            <person name="Aury J.M."/>
            <person name="Wincker P."/>
            <person name="Grigoriev I.V."/>
            <person name="Bonfante P."/>
            <person name="Martin F.M."/>
        </authorList>
    </citation>
    <scope>NUCLEOTIDE SEQUENCE [LARGE SCALE GENOMIC DNA]</scope>
    <source>
        <strain evidence="10 11">ATCC MYA-4762</strain>
    </source>
</reference>
<dbReference type="InterPro" id="IPR013083">
    <property type="entry name" value="Znf_RING/FYVE/PHD"/>
</dbReference>
<evidence type="ECO:0000313" key="11">
    <source>
        <dbReference type="Proteomes" id="UP000267821"/>
    </source>
</evidence>
<dbReference type="InterPro" id="IPR001878">
    <property type="entry name" value="Znf_CCHC"/>
</dbReference>
<dbReference type="STRING" id="1051890.A0A3N4MBX7"/>
<dbReference type="Gene3D" id="3.10.20.90">
    <property type="entry name" value="Phosphatidylinositol 3-kinase Catalytic Subunit, Chain A, domain 1"/>
    <property type="match status" value="1"/>
</dbReference>
<name>A0A3N4MBX7_9PEZI</name>
<feature type="compositionally biased region" description="Polar residues" evidence="7">
    <location>
        <begin position="413"/>
        <end position="428"/>
    </location>
</feature>
<dbReference type="SMART" id="SM00343">
    <property type="entry name" value="ZnF_C2HC"/>
    <property type="match status" value="1"/>
</dbReference>
<dbReference type="PROSITE" id="PS50158">
    <property type="entry name" value="ZF_CCHC"/>
    <property type="match status" value="1"/>
</dbReference>
<dbReference type="GO" id="GO:0003676">
    <property type="term" value="F:nucleic acid binding"/>
    <property type="evidence" value="ECO:0007669"/>
    <property type="project" value="InterPro"/>
</dbReference>
<dbReference type="PANTHER" id="PTHR15439:SF0">
    <property type="entry name" value="CELL DIVISION CYCLE AND APOPTOSIS REGULATOR PROTEIN 1-RELATED"/>
    <property type="match status" value="1"/>
</dbReference>
<dbReference type="SMART" id="SM01180">
    <property type="entry name" value="DWNN"/>
    <property type="match status" value="1"/>
</dbReference>
<evidence type="ECO:0000256" key="5">
    <source>
        <dbReference type="ARBA" id="ARBA00023242"/>
    </source>
</evidence>
<comment type="subcellular location">
    <subcellularLocation>
        <location evidence="1">Nucleus</location>
    </subcellularLocation>
</comment>
<feature type="region of interest" description="Disordered" evidence="7">
    <location>
        <begin position="411"/>
        <end position="501"/>
    </location>
</feature>
<dbReference type="AlphaFoldDB" id="A0A3N4MBX7"/>
<evidence type="ECO:0000259" key="9">
    <source>
        <dbReference type="PROSITE" id="PS51282"/>
    </source>
</evidence>
<dbReference type="GO" id="GO:0061630">
    <property type="term" value="F:ubiquitin protein ligase activity"/>
    <property type="evidence" value="ECO:0007669"/>
    <property type="project" value="InterPro"/>
</dbReference>
<dbReference type="InterPro" id="IPR014891">
    <property type="entry name" value="DWNN_domain"/>
</dbReference>
<evidence type="ECO:0000256" key="3">
    <source>
        <dbReference type="ARBA" id="ARBA00022771"/>
    </source>
</evidence>
<dbReference type="GO" id="GO:0006511">
    <property type="term" value="P:ubiquitin-dependent protein catabolic process"/>
    <property type="evidence" value="ECO:0007669"/>
    <property type="project" value="TreeGrafter"/>
</dbReference>
<keyword evidence="11" id="KW-1185">Reference proteome</keyword>
<evidence type="ECO:0000256" key="6">
    <source>
        <dbReference type="PROSITE-ProRule" id="PRU00047"/>
    </source>
</evidence>
<dbReference type="Pfam" id="PF13696">
    <property type="entry name" value="zf-CCHC_2"/>
    <property type="match status" value="1"/>
</dbReference>
<feature type="domain" description="CCHC-type" evidence="8">
    <location>
        <begin position="198"/>
        <end position="212"/>
    </location>
</feature>
<dbReference type="EMBL" id="ML121527">
    <property type="protein sequence ID" value="RPB29561.1"/>
    <property type="molecule type" value="Genomic_DNA"/>
</dbReference>
<proteinExistence type="predicted"/>
<feature type="compositionally biased region" description="Low complexity" evidence="7">
    <location>
        <begin position="470"/>
        <end position="479"/>
    </location>
</feature>
<sequence>MASSVFFKFKSQKEHTRVTFDGTGITVFDLKREIITLHKLGDGSDFNLHIYNEDTNEEYADDTTVIPRSTSIIARRLPPNKPGKGTAHRYVSSKMPTTAAPNAQRTEKAYSKPGHFTRKDEGNMNGSGDISAPAAATNGETEEERIAAMFQANSEVWNKTQEHMATATPIYRGVPQAGGFRKNTGPVPSHPPPQGYICYRCGEKGHWIQGCPTNADPTFDGRPRVKRTTGIPRSFLKTVEKPALPTTTEDDATTQRETPSSIMVNAEGEYVVAEPDKASWESYQQKAAKSSSKAETKGSKELQELGLECTVDHKLFKDAVKTPCCGKVYCEDCIHTLLFDSDFDCPSCQAKDILLDRLVVDTETRAMVEAYEKGDLKKEVAKEEIKPAGPVAPVTTDAPSVTAPAAISVPATKVTSASPTPAPSNVTPAPNKAFQASGATATPIPVHGSKAQSQPPTQPTKTEKIATLDSISDSKSPSFSKKRPFEEDSESKPAPQIPSGPKAMRVNAVQQNPNQFVTQKPGIMPHNRPIPTQQQFQPQPIPSGVPPQQCMYNNYGHNNHYQHGGYNGNMGANGGYGQYDAGMNGYYGGMNGQNGYMGGPGMMNNGMSTGMGPGGMGMGGGVGPVMGGNMHGMGPGPMGMNGGMNSRGGGMSMMGPGGHMGMGNGMAAGHADPSAYMINPYGGGMMGVGYQCADGKFGYFPNQQKTVFSEPFPNEEESAYIRKPVNPHRHARPKRIRPSDFKALGEQQAYE</sequence>
<evidence type="ECO:0000313" key="10">
    <source>
        <dbReference type="EMBL" id="RPB29561.1"/>
    </source>
</evidence>
<evidence type="ECO:0000259" key="8">
    <source>
        <dbReference type="PROSITE" id="PS50158"/>
    </source>
</evidence>
<keyword evidence="3 6" id="KW-0863">Zinc-finger</keyword>
<dbReference type="Pfam" id="PF08783">
    <property type="entry name" value="DWNN"/>
    <property type="match status" value="1"/>
</dbReference>
<dbReference type="SUPFAM" id="SSF57850">
    <property type="entry name" value="RING/U-box"/>
    <property type="match status" value="1"/>
</dbReference>
<evidence type="ECO:0000256" key="7">
    <source>
        <dbReference type="SAM" id="MobiDB-lite"/>
    </source>
</evidence>
<dbReference type="CDD" id="cd16620">
    <property type="entry name" value="vRING-HC-C4C4_RBBP6"/>
    <property type="match status" value="1"/>
</dbReference>
<dbReference type="Gene3D" id="4.10.60.10">
    <property type="entry name" value="Zinc finger, CCHC-type"/>
    <property type="match status" value="1"/>
</dbReference>